<evidence type="ECO:0000313" key="3">
    <source>
        <dbReference type="EMBL" id="QFQ12732.1"/>
    </source>
</evidence>
<keyword evidence="2" id="KW-0472">Membrane</keyword>
<feature type="compositionally biased region" description="Basic residues" evidence="1">
    <location>
        <begin position="45"/>
        <end position="54"/>
    </location>
</feature>
<organism evidence="3 4">
    <name type="scientific">Pseudoprevotella muciniphila</name>
    <dbReference type="NCBI Taxonomy" id="2133944"/>
    <lineage>
        <taxon>Bacteria</taxon>
        <taxon>Pseudomonadati</taxon>
        <taxon>Bacteroidota</taxon>
        <taxon>Bacteroidia</taxon>
        <taxon>Bacteroidales</taxon>
        <taxon>Prevotellaceae</taxon>
        <taxon>Pseudoprevotella</taxon>
    </lineage>
</organism>
<feature type="region of interest" description="Disordered" evidence="1">
    <location>
        <begin position="29"/>
        <end position="54"/>
    </location>
</feature>
<evidence type="ECO:0000256" key="2">
    <source>
        <dbReference type="SAM" id="Phobius"/>
    </source>
</evidence>
<dbReference type="KEGG" id="alq:C7Y71_006700"/>
<proteinExistence type="predicted"/>
<keyword evidence="2" id="KW-1133">Transmembrane helix</keyword>
<name>A0A5P8E714_9BACT</name>
<dbReference type="Proteomes" id="UP000249375">
    <property type="component" value="Chromosome"/>
</dbReference>
<reference evidence="3 4" key="1">
    <citation type="submission" date="2018-11" db="EMBL/GenBank/DDBJ databases">
        <authorList>
            <person name="Na S.W."/>
            <person name="Baik M."/>
        </authorList>
    </citation>
    <scope>NUCLEOTIDE SEQUENCE [LARGE SCALE GENOMIC DNA]</scope>
    <source>
        <strain evidence="3 4">E39</strain>
    </source>
</reference>
<accession>A0A5P8E714</accession>
<sequence length="264" mass="29592">MKTCSHCHALIEDDSKVCSQCGVPVDDMPAALDDQPSEVPPPASPKKKKKRKPINRKVWTRRVIRGLLLLILLGGCYAMAKIMIDNARTEGKELKDAQNKMPEVIKSLEDSLWQTRQIEMQLAAEKAAEDSLKTATGKKEADHVIAKKADLVKRIYRAVTNQRTDNGKYAVFHRNATKRFQQYLESHRESLPTSIYPPDNSFESIKVWNYEDDWYAVTFSNGSGLAFRVVPGGNFYQIDDVTFSVSSASANNADDDGDASSYEN</sequence>
<keyword evidence="2" id="KW-0812">Transmembrane</keyword>
<feature type="transmembrane region" description="Helical" evidence="2">
    <location>
        <begin position="59"/>
        <end position="80"/>
    </location>
</feature>
<dbReference type="AlphaFoldDB" id="A0A5P8E714"/>
<dbReference type="EMBL" id="CP033459">
    <property type="protein sequence ID" value="QFQ12732.1"/>
    <property type="molecule type" value="Genomic_DNA"/>
</dbReference>
<evidence type="ECO:0000256" key="1">
    <source>
        <dbReference type="SAM" id="MobiDB-lite"/>
    </source>
</evidence>
<gene>
    <name evidence="3" type="ORF">C7Y71_006700</name>
</gene>
<evidence type="ECO:0000313" key="4">
    <source>
        <dbReference type="Proteomes" id="UP000249375"/>
    </source>
</evidence>
<protein>
    <submittedName>
        <fullName evidence="3">Zinc ribbon domain-containing protein</fullName>
    </submittedName>
</protein>
<dbReference type="RefSeq" id="WP_111898378.1">
    <property type="nucleotide sequence ID" value="NZ_CP033459.1"/>
</dbReference>
<keyword evidence="4" id="KW-1185">Reference proteome</keyword>